<accession>A0A3N4LEV5</accession>
<feature type="compositionally biased region" description="Basic residues" evidence="1">
    <location>
        <begin position="17"/>
        <end position="31"/>
    </location>
</feature>
<dbReference type="EMBL" id="ML121561">
    <property type="protein sequence ID" value="RPB21246.1"/>
    <property type="molecule type" value="Genomic_DNA"/>
</dbReference>
<proteinExistence type="predicted"/>
<dbReference type="Proteomes" id="UP000267821">
    <property type="component" value="Unassembled WGS sequence"/>
</dbReference>
<reference evidence="2 3" key="1">
    <citation type="journal article" date="2018" name="Nat. Ecol. Evol.">
        <title>Pezizomycetes genomes reveal the molecular basis of ectomycorrhizal truffle lifestyle.</title>
        <authorList>
            <person name="Murat C."/>
            <person name="Payen T."/>
            <person name="Noel B."/>
            <person name="Kuo A."/>
            <person name="Morin E."/>
            <person name="Chen J."/>
            <person name="Kohler A."/>
            <person name="Krizsan K."/>
            <person name="Balestrini R."/>
            <person name="Da Silva C."/>
            <person name="Montanini B."/>
            <person name="Hainaut M."/>
            <person name="Levati E."/>
            <person name="Barry K.W."/>
            <person name="Belfiori B."/>
            <person name="Cichocki N."/>
            <person name="Clum A."/>
            <person name="Dockter R.B."/>
            <person name="Fauchery L."/>
            <person name="Guy J."/>
            <person name="Iotti M."/>
            <person name="Le Tacon F."/>
            <person name="Lindquist E.A."/>
            <person name="Lipzen A."/>
            <person name="Malagnac F."/>
            <person name="Mello A."/>
            <person name="Molinier V."/>
            <person name="Miyauchi S."/>
            <person name="Poulain J."/>
            <person name="Riccioni C."/>
            <person name="Rubini A."/>
            <person name="Sitrit Y."/>
            <person name="Splivallo R."/>
            <person name="Traeger S."/>
            <person name="Wang M."/>
            <person name="Zifcakova L."/>
            <person name="Wipf D."/>
            <person name="Zambonelli A."/>
            <person name="Paolocci F."/>
            <person name="Nowrousian M."/>
            <person name="Ottonello S."/>
            <person name="Baldrian P."/>
            <person name="Spatafora J.W."/>
            <person name="Henrissat B."/>
            <person name="Nagy L.G."/>
            <person name="Aury J.M."/>
            <person name="Wincker P."/>
            <person name="Grigoriev I.V."/>
            <person name="Bonfante P."/>
            <person name="Martin F.M."/>
        </authorList>
    </citation>
    <scope>NUCLEOTIDE SEQUENCE [LARGE SCALE GENOMIC DNA]</scope>
    <source>
        <strain evidence="2 3">ATCC MYA-4762</strain>
    </source>
</reference>
<organism evidence="2 3">
    <name type="scientific">Terfezia boudieri ATCC MYA-4762</name>
    <dbReference type="NCBI Taxonomy" id="1051890"/>
    <lineage>
        <taxon>Eukaryota</taxon>
        <taxon>Fungi</taxon>
        <taxon>Dikarya</taxon>
        <taxon>Ascomycota</taxon>
        <taxon>Pezizomycotina</taxon>
        <taxon>Pezizomycetes</taxon>
        <taxon>Pezizales</taxon>
        <taxon>Pezizaceae</taxon>
        <taxon>Terfezia</taxon>
    </lineage>
</organism>
<evidence type="ECO:0000313" key="2">
    <source>
        <dbReference type="EMBL" id="RPB21246.1"/>
    </source>
</evidence>
<dbReference type="AlphaFoldDB" id="A0A3N4LEV5"/>
<gene>
    <name evidence="2" type="ORF">L211DRAFT_851613</name>
</gene>
<keyword evidence="3" id="KW-1185">Reference proteome</keyword>
<evidence type="ECO:0000313" key="3">
    <source>
        <dbReference type="Proteomes" id="UP000267821"/>
    </source>
</evidence>
<dbReference type="OrthoDB" id="5435536at2759"/>
<feature type="region of interest" description="Disordered" evidence="1">
    <location>
        <begin position="1"/>
        <end position="52"/>
    </location>
</feature>
<dbReference type="InParanoid" id="A0A3N4LEV5"/>
<name>A0A3N4LEV5_9PEZI</name>
<evidence type="ECO:0000256" key="1">
    <source>
        <dbReference type="SAM" id="MobiDB-lite"/>
    </source>
</evidence>
<sequence>MKCYQNDKAPVSENTAKRPRAQGPIKRRHVSQAKSKASGYTHIEVPSENQEMENKGRTMIENNNNDTADNLPDYALTTTTELRSEGHATAIGSGHHRKQYSKVFKLAALTYWREQSKPPPGPQLSKYKIAQNLQISEKMLKH</sequence>
<protein>
    <submittedName>
        <fullName evidence="2">Uncharacterized protein</fullName>
    </submittedName>
</protein>